<dbReference type="GO" id="GO:0008757">
    <property type="term" value="F:S-adenosylmethionine-dependent methyltransferase activity"/>
    <property type="evidence" value="ECO:0007669"/>
    <property type="project" value="TreeGrafter"/>
</dbReference>
<reference evidence="7 8" key="1">
    <citation type="submission" date="2019-03" db="EMBL/GenBank/DDBJ databases">
        <title>Genomic Encyclopedia of Type Strains, Phase III (KMG-III): the genomes of soil and plant-associated and newly described type strains.</title>
        <authorList>
            <person name="Whitman W."/>
        </authorList>
    </citation>
    <scope>NUCLEOTIDE SEQUENCE [LARGE SCALE GENOMIC DNA]</scope>
    <source>
        <strain evidence="7 8">DSM 27373</strain>
    </source>
</reference>
<evidence type="ECO:0000256" key="1">
    <source>
        <dbReference type="ARBA" id="ARBA00006149"/>
    </source>
</evidence>
<proteinExistence type="inferred from homology"/>
<dbReference type="Pfam" id="PF05175">
    <property type="entry name" value="MTS"/>
    <property type="match status" value="1"/>
</dbReference>
<dbReference type="GO" id="GO:0008276">
    <property type="term" value="F:protein methyltransferase activity"/>
    <property type="evidence" value="ECO:0007669"/>
    <property type="project" value="TreeGrafter"/>
</dbReference>
<evidence type="ECO:0000256" key="4">
    <source>
        <dbReference type="ARBA" id="ARBA00022691"/>
    </source>
</evidence>
<protein>
    <submittedName>
        <fullName evidence="7">Methyltransferase family protein</fullName>
    </submittedName>
</protein>
<accession>A0A4R7G6B4</accession>
<comment type="similarity">
    <text evidence="1">Belongs to the eukaryotic/archaeal PrmC-related family.</text>
</comment>
<keyword evidence="4" id="KW-0949">S-adenosyl-L-methionine</keyword>
<dbReference type="GO" id="GO:0003676">
    <property type="term" value="F:nucleic acid binding"/>
    <property type="evidence" value="ECO:0007669"/>
    <property type="project" value="InterPro"/>
</dbReference>
<evidence type="ECO:0000313" key="7">
    <source>
        <dbReference type="EMBL" id="TDS87024.1"/>
    </source>
</evidence>
<sequence length="561" mass="60595">MSPAQHQPAILPAPEADSKLLAGLRADLLAARFTNERVAQLLGEDALAALQRDQPVPAELRVHQLLRAEPAPDPCAVLTGLWLLGLEIPAAQLQEALPQVGVEGLCRLNLVHPAAPGSAAAPGSPVTEAPAAGHDVERYRPSVDLRPYQAEQAHGLCDLWVASDLPAAQVTGPLHPEHVLGIGGASLTLAASIHRAPVRSALEIGTGCGIQLLHLLDHAEHVVATDLSRRALDFTRFNLVLNAAALRLDPMNLEARVELVQGSLLEPVAGRRFDLIISNPPFVITPRPKHEQIDARYTYRDGGRAGDLLMAELIAALPEHLAEAGSAQLLGNWEIQDHAAWDARPRLWCEAFPAQVDAWFIQRDRQDSAEYAETWLRDASTQREPQSYRRRYMEYLDDFASRGVLAVGFGMIFIRRRAAAPGPGAPWRRFEELTGAVEQPLGPVIGATATRAETVARDPQSVLEAVLTVAPDVTEERHQRFGAVHPEVILARQGSGLRRSRAVSSAAAGFLGAADGEYQAAALTAAVAALLAEETTEQANLQQALRSEILELYLEGYLAES</sequence>
<dbReference type="PROSITE" id="PS00092">
    <property type="entry name" value="N6_MTASE"/>
    <property type="match status" value="1"/>
</dbReference>
<organism evidence="7 8">
    <name type="scientific">Nesterenkonia aurantiaca</name>
    <dbReference type="NCBI Taxonomy" id="1436010"/>
    <lineage>
        <taxon>Bacteria</taxon>
        <taxon>Bacillati</taxon>
        <taxon>Actinomycetota</taxon>
        <taxon>Actinomycetes</taxon>
        <taxon>Micrococcales</taxon>
        <taxon>Micrococcaceae</taxon>
        <taxon>Nesterenkonia</taxon>
    </lineage>
</organism>
<dbReference type="AlphaFoldDB" id="A0A4R7G6B4"/>
<dbReference type="RefSeq" id="WP_133725917.1">
    <property type="nucleotide sequence ID" value="NZ_SOAN01000002.1"/>
</dbReference>
<keyword evidence="8" id="KW-1185">Reference proteome</keyword>
<dbReference type="InterPro" id="IPR007848">
    <property type="entry name" value="Small_mtfrase_dom"/>
</dbReference>
<evidence type="ECO:0000313" key="8">
    <source>
        <dbReference type="Proteomes" id="UP000294506"/>
    </source>
</evidence>
<dbReference type="CDD" id="cd02440">
    <property type="entry name" value="AdoMet_MTases"/>
    <property type="match status" value="1"/>
</dbReference>
<dbReference type="InterPro" id="IPR029063">
    <property type="entry name" value="SAM-dependent_MTases_sf"/>
</dbReference>
<name>A0A4R7G6B4_9MICC</name>
<feature type="domain" description="Methyltransferase small" evidence="5">
    <location>
        <begin position="186"/>
        <end position="283"/>
    </location>
</feature>
<dbReference type="EMBL" id="SOAN01000002">
    <property type="protein sequence ID" value="TDS87024.1"/>
    <property type="molecule type" value="Genomic_DNA"/>
</dbReference>
<dbReference type="Gene3D" id="3.40.50.150">
    <property type="entry name" value="Vaccinia Virus protein VP39"/>
    <property type="match status" value="1"/>
</dbReference>
<keyword evidence="2 7" id="KW-0489">Methyltransferase</keyword>
<dbReference type="Pfam" id="PF23186">
    <property type="entry name" value="DUF7059"/>
    <property type="match status" value="1"/>
</dbReference>
<evidence type="ECO:0000259" key="5">
    <source>
        <dbReference type="Pfam" id="PF05175"/>
    </source>
</evidence>
<dbReference type="SUPFAM" id="SSF53335">
    <property type="entry name" value="S-adenosyl-L-methionine-dependent methyltransferases"/>
    <property type="match status" value="1"/>
</dbReference>
<dbReference type="GO" id="GO:0008170">
    <property type="term" value="F:N-methyltransferase activity"/>
    <property type="evidence" value="ECO:0007669"/>
    <property type="project" value="UniProtKB-ARBA"/>
</dbReference>
<dbReference type="InterPro" id="IPR002052">
    <property type="entry name" value="DNA_methylase_N6_adenine_CS"/>
</dbReference>
<dbReference type="GO" id="GO:0035657">
    <property type="term" value="C:eRF1 methyltransferase complex"/>
    <property type="evidence" value="ECO:0007669"/>
    <property type="project" value="TreeGrafter"/>
</dbReference>
<dbReference type="InterPro" id="IPR052190">
    <property type="entry name" value="Euk-Arch_PrmC-MTase"/>
</dbReference>
<keyword evidence="3 7" id="KW-0808">Transferase</keyword>
<dbReference type="PANTHER" id="PTHR45875">
    <property type="entry name" value="METHYLTRANSFERASE N6AMT1"/>
    <property type="match status" value="1"/>
</dbReference>
<dbReference type="PANTHER" id="PTHR45875:SF1">
    <property type="entry name" value="METHYLTRANSFERASE N6AMT1"/>
    <property type="match status" value="1"/>
</dbReference>
<feature type="domain" description="DUF7059" evidence="6">
    <location>
        <begin position="30"/>
        <end position="119"/>
    </location>
</feature>
<evidence type="ECO:0000256" key="2">
    <source>
        <dbReference type="ARBA" id="ARBA00022603"/>
    </source>
</evidence>
<dbReference type="Proteomes" id="UP000294506">
    <property type="component" value="Unassembled WGS sequence"/>
</dbReference>
<dbReference type="InterPro" id="IPR055487">
    <property type="entry name" value="DUF7059"/>
</dbReference>
<comment type="caution">
    <text evidence="7">The sequence shown here is derived from an EMBL/GenBank/DDBJ whole genome shotgun (WGS) entry which is preliminary data.</text>
</comment>
<dbReference type="GO" id="GO:0032259">
    <property type="term" value="P:methylation"/>
    <property type="evidence" value="ECO:0007669"/>
    <property type="project" value="UniProtKB-KW"/>
</dbReference>
<gene>
    <name evidence="7" type="ORF">EV640_102319</name>
</gene>
<evidence type="ECO:0000259" key="6">
    <source>
        <dbReference type="Pfam" id="PF23186"/>
    </source>
</evidence>
<evidence type="ECO:0000256" key="3">
    <source>
        <dbReference type="ARBA" id="ARBA00022679"/>
    </source>
</evidence>